<evidence type="ECO:0000313" key="2">
    <source>
        <dbReference type="EMBL" id="CAB9525232.1"/>
    </source>
</evidence>
<protein>
    <submittedName>
        <fullName evidence="2">Vitamin K epoxide reductase family</fullName>
    </submittedName>
</protein>
<proteinExistence type="predicted"/>
<dbReference type="OrthoDB" id="343052at2759"/>
<gene>
    <name evidence="2" type="ORF">SEMRO_1648_G288430.1</name>
</gene>
<name>A0A9N8ENT0_9STRA</name>
<dbReference type="PANTHER" id="PTHR34573:SF1">
    <property type="entry name" value="VITAMIN K EPOXIDE REDUCTASE DOMAIN-CONTAINING PROTEIN"/>
    <property type="match status" value="1"/>
</dbReference>
<comment type="caution">
    <text evidence="2">The sequence shown here is derived from an EMBL/GenBank/DDBJ whole genome shotgun (WGS) entry which is preliminary data.</text>
</comment>
<dbReference type="SUPFAM" id="SSF52833">
    <property type="entry name" value="Thioredoxin-like"/>
    <property type="match status" value="1"/>
</dbReference>
<dbReference type="PANTHER" id="PTHR34573">
    <property type="entry name" value="VKC DOMAIN-CONTAINING PROTEIN"/>
    <property type="match status" value="1"/>
</dbReference>
<dbReference type="Gene3D" id="3.40.30.10">
    <property type="entry name" value="Glutaredoxin"/>
    <property type="match status" value="1"/>
</dbReference>
<dbReference type="EMBL" id="CAICTM010001646">
    <property type="protein sequence ID" value="CAB9525232.1"/>
    <property type="molecule type" value="Genomic_DNA"/>
</dbReference>
<organism evidence="2 3">
    <name type="scientific">Seminavis robusta</name>
    <dbReference type="NCBI Taxonomy" id="568900"/>
    <lineage>
        <taxon>Eukaryota</taxon>
        <taxon>Sar</taxon>
        <taxon>Stramenopiles</taxon>
        <taxon>Ochrophyta</taxon>
        <taxon>Bacillariophyta</taxon>
        <taxon>Bacillariophyceae</taxon>
        <taxon>Bacillariophycidae</taxon>
        <taxon>Naviculales</taxon>
        <taxon>Naviculaceae</taxon>
        <taxon>Seminavis</taxon>
    </lineage>
</organism>
<dbReference type="AlphaFoldDB" id="A0A9N8ENT0"/>
<keyword evidence="1" id="KW-0732">Signal</keyword>
<feature type="signal peptide" evidence="1">
    <location>
        <begin position="1"/>
        <end position="15"/>
    </location>
</feature>
<sequence length="146" mass="15719">MAVLTLFLSVHDASAATQSPGSAGGPAVESATLLQASAEGYKPPPITTVSSKRTLALSAELLTLNAKLYGAYWCSHCYDQKEAFGKQAFSKIPYIECSKDGYNQQNGLCKEKNVPGYPTWEINGNLYPGEQAIEELEGIVQEAKKN</sequence>
<keyword evidence="3" id="KW-1185">Reference proteome</keyword>
<evidence type="ECO:0000313" key="3">
    <source>
        <dbReference type="Proteomes" id="UP001153069"/>
    </source>
</evidence>
<accession>A0A9N8ENT0</accession>
<evidence type="ECO:0000256" key="1">
    <source>
        <dbReference type="SAM" id="SignalP"/>
    </source>
</evidence>
<dbReference type="InterPro" id="IPR036249">
    <property type="entry name" value="Thioredoxin-like_sf"/>
</dbReference>
<reference evidence="2" key="1">
    <citation type="submission" date="2020-06" db="EMBL/GenBank/DDBJ databases">
        <authorList>
            <consortium name="Plant Systems Biology data submission"/>
        </authorList>
    </citation>
    <scope>NUCLEOTIDE SEQUENCE</scope>
    <source>
        <strain evidence="2">D6</strain>
    </source>
</reference>
<feature type="chain" id="PRO_5040354234" evidence="1">
    <location>
        <begin position="16"/>
        <end position="146"/>
    </location>
</feature>
<dbReference type="Proteomes" id="UP001153069">
    <property type="component" value="Unassembled WGS sequence"/>
</dbReference>